<keyword evidence="4" id="KW-1185">Reference proteome</keyword>
<evidence type="ECO:0008006" key="5">
    <source>
        <dbReference type="Google" id="ProtNLM"/>
    </source>
</evidence>
<sequence>MSSAIVSSSSPPSIVEPEQQQAAAESAEYSSSGGSAWNSSGSVAPFFVVVSVLAVLAVVSCYLGRRLNGRARTPLESITGGRGCFGWVKRMCKKCSGCNEVETIGGVGAKVMACNAIDECDNNVKDNDH</sequence>
<dbReference type="EMBL" id="JASCZI010211467">
    <property type="protein sequence ID" value="MED6192272.1"/>
    <property type="molecule type" value="Genomic_DNA"/>
</dbReference>
<feature type="transmembrane region" description="Helical" evidence="2">
    <location>
        <begin position="43"/>
        <end position="63"/>
    </location>
</feature>
<keyword evidence="2" id="KW-1133">Transmembrane helix</keyword>
<keyword evidence="2" id="KW-0812">Transmembrane</keyword>
<organism evidence="3 4">
    <name type="scientific">Stylosanthes scabra</name>
    <dbReference type="NCBI Taxonomy" id="79078"/>
    <lineage>
        <taxon>Eukaryota</taxon>
        <taxon>Viridiplantae</taxon>
        <taxon>Streptophyta</taxon>
        <taxon>Embryophyta</taxon>
        <taxon>Tracheophyta</taxon>
        <taxon>Spermatophyta</taxon>
        <taxon>Magnoliopsida</taxon>
        <taxon>eudicotyledons</taxon>
        <taxon>Gunneridae</taxon>
        <taxon>Pentapetalae</taxon>
        <taxon>rosids</taxon>
        <taxon>fabids</taxon>
        <taxon>Fabales</taxon>
        <taxon>Fabaceae</taxon>
        <taxon>Papilionoideae</taxon>
        <taxon>50 kb inversion clade</taxon>
        <taxon>dalbergioids sensu lato</taxon>
        <taxon>Dalbergieae</taxon>
        <taxon>Pterocarpus clade</taxon>
        <taxon>Stylosanthes</taxon>
    </lineage>
</organism>
<gene>
    <name evidence="3" type="ORF">PIB30_008478</name>
</gene>
<dbReference type="PANTHER" id="PTHR33429">
    <property type="entry name" value="OS02G0708000 PROTEIN-RELATED"/>
    <property type="match status" value="1"/>
</dbReference>
<accession>A0ABU6X2T8</accession>
<feature type="region of interest" description="Disordered" evidence="1">
    <location>
        <begin position="1"/>
        <end position="37"/>
    </location>
</feature>
<evidence type="ECO:0000256" key="1">
    <source>
        <dbReference type="SAM" id="MobiDB-lite"/>
    </source>
</evidence>
<reference evidence="3 4" key="1">
    <citation type="journal article" date="2023" name="Plants (Basel)">
        <title>Bridging the Gap: Combining Genomics and Transcriptomics Approaches to Understand Stylosanthes scabra, an Orphan Legume from the Brazilian Caatinga.</title>
        <authorList>
            <person name="Ferreira-Neto J.R.C."/>
            <person name="da Silva M.D."/>
            <person name="Binneck E."/>
            <person name="de Melo N.F."/>
            <person name="da Silva R.H."/>
            <person name="de Melo A.L.T.M."/>
            <person name="Pandolfi V."/>
            <person name="Bustamante F.O."/>
            <person name="Brasileiro-Vidal A.C."/>
            <person name="Benko-Iseppon A.M."/>
        </authorList>
    </citation>
    <scope>NUCLEOTIDE SEQUENCE [LARGE SCALE GENOMIC DNA]</scope>
    <source>
        <tissue evidence="3">Leaves</tissue>
    </source>
</reference>
<evidence type="ECO:0000256" key="2">
    <source>
        <dbReference type="SAM" id="Phobius"/>
    </source>
</evidence>
<evidence type="ECO:0000313" key="3">
    <source>
        <dbReference type="EMBL" id="MED6192272.1"/>
    </source>
</evidence>
<evidence type="ECO:0000313" key="4">
    <source>
        <dbReference type="Proteomes" id="UP001341840"/>
    </source>
</evidence>
<comment type="caution">
    <text evidence="3">The sequence shown here is derived from an EMBL/GenBank/DDBJ whole genome shotgun (WGS) entry which is preliminary data.</text>
</comment>
<proteinExistence type="predicted"/>
<dbReference type="PANTHER" id="PTHR33429:SF23">
    <property type="entry name" value="OS02G0709350 PROTEIN"/>
    <property type="match status" value="1"/>
</dbReference>
<name>A0ABU6X2T8_9FABA</name>
<dbReference type="Proteomes" id="UP001341840">
    <property type="component" value="Unassembled WGS sequence"/>
</dbReference>
<keyword evidence="2" id="KW-0472">Membrane</keyword>
<protein>
    <recommendedName>
        <fullName evidence="5">Transmembrane protein</fullName>
    </recommendedName>
</protein>